<feature type="compositionally biased region" description="Low complexity" evidence="4">
    <location>
        <begin position="55"/>
        <end position="68"/>
    </location>
</feature>
<dbReference type="Gene3D" id="2.60.450.10">
    <property type="entry name" value="Lipopolysaccharide (LPS) transport protein A like domain"/>
    <property type="match status" value="1"/>
</dbReference>
<feature type="region of interest" description="Disordered" evidence="4">
    <location>
        <begin position="37"/>
        <end position="69"/>
    </location>
</feature>
<evidence type="ECO:0000256" key="2">
    <source>
        <dbReference type="ARBA" id="ARBA00022729"/>
    </source>
</evidence>
<keyword evidence="7" id="KW-1185">Reference proteome</keyword>
<accession>A0ABU8XLX2</accession>
<keyword evidence="3" id="KW-0574">Periplasm</keyword>
<dbReference type="InterPro" id="IPR005653">
    <property type="entry name" value="OstA-like_N"/>
</dbReference>
<keyword evidence="1" id="KW-0813">Transport</keyword>
<dbReference type="InterPro" id="IPR052037">
    <property type="entry name" value="LPS_export_LptA"/>
</dbReference>
<dbReference type="RefSeq" id="WP_418157914.1">
    <property type="nucleotide sequence ID" value="NZ_JBBLZC010000002.1"/>
</dbReference>
<evidence type="ECO:0000313" key="6">
    <source>
        <dbReference type="EMBL" id="MEK0082059.1"/>
    </source>
</evidence>
<organism evidence="6 7">
    <name type="scientific">Benzoatithermus flavus</name>
    <dbReference type="NCBI Taxonomy" id="3108223"/>
    <lineage>
        <taxon>Bacteria</taxon>
        <taxon>Pseudomonadati</taxon>
        <taxon>Pseudomonadota</taxon>
        <taxon>Alphaproteobacteria</taxon>
        <taxon>Geminicoccales</taxon>
        <taxon>Geminicoccaceae</taxon>
        <taxon>Benzoatithermus</taxon>
    </lineage>
</organism>
<reference evidence="6 7" key="1">
    <citation type="submission" date="2024-01" db="EMBL/GenBank/DDBJ databases">
        <title>Multi-omics insights into the function and evolution of sodium benzoate biodegradation pathways in Benzoatithermus flavus gen. nov., sp. nov. from hot spring.</title>
        <authorList>
            <person name="Hu C.-J."/>
            <person name="Li W.-J."/>
        </authorList>
    </citation>
    <scope>NUCLEOTIDE SEQUENCE [LARGE SCALE GENOMIC DNA]</scope>
    <source>
        <strain evidence="6 7">SYSU G07066</strain>
    </source>
</reference>
<evidence type="ECO:0000313" key="7">
    <source>
        <dbReference type="Proteomes" id="UP001375743"/>
    </source>
</evidence>
<evidence type="ECO:0000256" key="4">
    <source>
        <dbReference type="SAM" id="MobiDB-lite"/>
    </source>
</evidence>
<evidence type="ECO:0000256" key="3">
    <source>
        <dbReference type="ARBA" id="ARBA00022764"/>
    </source>
</evidence>
<dbReference type="PANTHER" id="PTHR36504:SF1">
    <property type="entry name" value="LIPOPOLYSACCHARIDE EXPORT SYSTEM PROTEIN LPTA"/>
    <property type="match status" value="1"/>
</dbReference>
<dbReference type="Proteomes" id="UP001375743">
    <property type="component" value="Unassembled WGS sequence"/>
</dbReference>
<name>A0ABU8XLX2_9PROT</name>
<dbReference type="NCBIfam" id="TIGR03002">
    <property type="entry name" value="outer_YhbN_LptA"/>
    <property type="match status" value="1"/>
</dbReference>
<feature type="compositionally biased region" description="Low complexity" evidence="4">
    <location>
        <begin position="113"/>
        <end position="132"/>
    </location>
</feature>
<sequence length="233" mass="24085">MEASGTVSHGRQAWRLVAAVLAGLAFVVTAGAGYADAQQKSPPAKPAPGVQTAAPGKPSSGSGNSGKPIEIVSDRLTVDQNSQIATFSGNVEAVQGTMSLRADILRVFYTQNDQDQASQGQSGQQPAGGSDQSIRRVEAEGNVLVTTPTETAQGDSGVYDPTTRKVVLLGNVVLTRGQNVVRGTRLDSDLATGISVVTGAPAATVAAGKRDQRVRALFVPEQNPPDQPNQKGR</sequence>
<keyword evidence="2" id="KW-0732">Signal</keyword>
<feature type="region of interest" description="Disordered" evidence="4">
    <location>
        <begin position="113"/>
        <end position="133"/>
    </location>
</feature>
<dbReference type="PANTHER" id="PTHR36504">
    <property type="entry name" value="LIPOPOLYSACCHARIDE EXPORT SYSTEM PROTEIN LPTA"/>
    <property type="match status" value="1"/>
</dbReference>
<gene>
    <name evidence="6" type="primary">lptA</name>
    <name evidence="6" type="ORF">U1T56_02760</name>
</gene>
<dbReference type="InterPro" id="IPR014340">
    <property type="entry name" value="LptA"/>
</dbReference>
<dbReference type="EMBL" id="JBBLZC010000002">
    <property type="protein sequence ID" value="MEK0082059.1"/>
    <property type="molecule type" value="Genomic_DNA"/>
</dbReference>
<comment type="caution">
    <text evidence="6">The sequence shown here is derived from an EMBL/GenBank/DDBJ whole genome shotgun (WGS) entry which is preliminary data.</text>
</comment>
<evidence type="ECO:0000259" key="5">
    <source>
        <dbReference type="Pfam" id="PF03968"/>
    </source>
</evidence>
<dbReference type="Pfam" id="PF03968">
    <property type="entry name" value="LptD_N"/>
    <property type="match status" value="1"/>
</dbReference>
<protein>
    <submittedName>
        <fullName evidence="6">Lipopolysaccharide transport periplasmic protein LptA</fullName>
    </submittedName>
</protein>
<evidence type="ECO:0000256" key="1">
    <source>
        <dbReference type="ARBA" id="ARBA00022448"/>
    </source>
</evidence>
<feature type="domain" description="Organic solvent tolerance-like N-terminal" evidence="5">
    <location>
        <begin position="70"/>
        <end position="192"/>
    </location>
</feature>
<proteinExistence type="predicted"/>